<evidence type="ECO:0000256" key="5">
    <source>
        <dbReference type="HAMAP-Rule" id="MF_00358"/>
    </source>
</evidence>
<dbReference type="AlphaFoldDB" id="A0A1I2AGN1"/>
<protein>
    <recommendedName>
        <fullName evidence="4 5">Small ribosomal subunit protein bS21</fullName>
    </recommendedName>
</protein>
<dbReference type="Proteomes" id="UP000199400">
    <property type="component" value="Unassembled WGS sequence"/>
</dbReference>
<reference evidence="9" key="1">
    <citation type="submission" date="2016-10" db="EMBL/GenBank/DDBJ databases">
        <authorList>
            <person name="Varghese N."/>
            <person name="Submissions S."/>
        </authorList>
    </citation>
    <scope>NUCLEOTIDE SEQUENCE [LARGE SCALE GENOMIC DNA]</scope>
    <source>
        <strain evidence="9">ATCC 25963</strain>
    </source>
</reference>
<dbReference type="EMBL" id="FOMX01000013">
    <property type="protein sequence ID" value="SFE42939.1"/>
    <property type="molecule type" value="Genomic_DNA"/>
</dbReference>
<comment type="similarity">
    <text evidence="1 5 6">Belongs to the bacterial ribosomal protein bS21 family.</text>
</comment>
<dbReference type="PANTHER" id="PTHR21109:SF0">
    <property type="entry name" value="SMALL RIBOSOMAL SUBUNIT PROTEIN BS21M"/>
    <property type="match status" value="1"/>
</dbReference>
<evidence type="ECO:0000256" key="6">
    <source>
        <dbReference type="RuleBase" id="RU000667"/>
    </source>
</evidence>
<evidence type="ECO:0000313" key="8">
    <source>
        <dbReference type="EMBL" id="SFE42939.1"/>
    </source>
</evidence>
<sequence length="104" mass="12660">MARQTDEEFSDYNQRREPLPNPATTVNDHRPVTGRPLEVKVDERGVERAIRKLRRLMASEGVLREIKRRRHYEKPSVKMKRKLREAERRRKRRQRKRPMMRGEA</sequence>
<keyword evidence="3 5" id="KW-0687">Ribonucleoprotein</keyword>
<dbReference type="Gene3D" id="1.20.5.1150">
    <property type="entry name" value="Ribosomal protein S8"/>
    <property type="match status" value="1"/>
</dbReference>
<evidence type="ECO:0000256" key="4">
    <source>
        <dbReference type="ARBA" id="ARBA00035135"/>
    </source>
</evidence>
<dbReference type="GO" id="GO:0006412">
    <property type="term" value="P:translation"/>
    <property type="evidence" value="ECO:0007669"/>
    <property type="project" value="UniProtKB-UniRule"/>
</dbReference>
<evidence type="ECO:0000256" key="7">
    <source>
        <dbReference type="SAM" id="MobiDB-lite"/>
    </source>
</evidence>
<dbReference type="InterPro" id="IPR001911">
    <property type="entry name" value="Ribosomal_bS21"/>
</dbReference>
<dbReference type="GO" id="GO:0003735">
    <property type="term" value="F:structural constituent of ribosome"/>
    <property type="evidence" value="ECO:0007669"/>
    <property type="project" value="InterPro"/>
</dbReference>
<organism evidence="8 9">
    <name type="scientific">Nannocystis exedens</name>
    <dbReference type="NCBI Taxonomy" id="54"/>
    <lineage>
        <taxon>Bacteria</taxon>
        <taxon>Pseudomonadati</taxon>
        <taxon>Myxococcota</taxon>
        <taxon>Polyangia</taxon>
        <taxon>Nannocystales</taxon>
        <taxon>Nannocystaceae</taxon>
        <taxon>Nannocystis</taxon>
    </lineage>
</organism>
<keyword evidence="2 5" id="KW-0689">Ribosomal protein</keyword>
<dbReference type="NCBIfam" id="TIGR00030">
    <property type="entry name" value="S21p"/>
    <property type="match status" value="1"/>
</dbReference>
<evidence type="ECO:0000313" key="9">
    <source>
        <dbReference type="Proteomes" id="UP000199400"/>
    </source>
</evidence>
<feature type="region of interest" description="Disordered" evidence="7">
    <location>
        <begin position="1"/>
        <end position="34"/>
    </location>
</feature>
<evidence type="ECO:0000256" key="3">
    <source>
        <dbReference type="ARBA" id="ARBA00023274"/>
    </source>
</evidence>
<feature type="region of interest" description="Disordered" evidence="7">
    <location>
        <begin position="73"/>
        <end position="104"/>
    </location>
</feature>
<dbReference type="GO" id="GO:0005840">
    <property type="term" value="C:ribosome"/>
    <property type="evidence" value="ECO:0007669"/>
    <property type="project" value="UniProtKB-KW"/>
</dbReference>
<dbReference type="OrthoDB" id="9811907at2"/>
<proteinExistence type="inferred from homology"/>
<keyword evidence="9" id="KW-1185">Reference proteome</keyword>
<dbReference type="Pfam" id="PF01165">
    <property type="entry name" value="Ribosomal_S21"/>
    <property type="match status" value="1"/>
</dbReference>
<evidence type="ECO:0000256" key="1">
    <source>
        <dbReference type="ARBA" id="ARBA00006640"/>
    </source>
</evidence>
<dbReference type="HAMAP" id="MF_00358">
    <property type="entry name" value="Ribosomal_bS21"/>
    <property type="match status" value="1"/>
</dbReference>
<name>A0A1I2AGN1_9BACT</name>
<dbReference type="PRINTS" id="PR00976">
    <property type="entry name" value="RIBOSOMALS21"/>
</dbReference>
<gene>
    <name evidence="5" type="primary">rpsU</name>
    <name evidence="8" type="ORF">SAMN02745121_04248</name>
</gene>
<dbReference type="STRING" id="54.SAMN02745121_04248"/>
<accession>A0A1I2AGN1</accession>
<dbReference type="PANTHER" id="PTHR21109">
    <property type="entry name" value="MITOCHONDRIAL 28S RIBOSOMAL PROTEIN S21"/>
    <property type="match status" value="1"/>
</dbReference>
<dbReference type="InterPro" id="IPR038380">
    <property type="entry name" value="Ribosomal_bS21_sf"/>
</dbReference>
<dbReference type="GO" id="GO:1990904">
    <property type="term" value="C:ribonucleoprotein complex"/>
    <property type="evidence" value="ECO:0007669"/>
    <property type="project" value="UniProtKB-KW"/>
</dbReference>
<evidence type="ECO:0000256" key="2">
    <source>
        <dbReference type="ARBA" id="ARBA00022980"/>
    </source>
</evidence>